<name>A0ABQ5YNR1_9BURK</name>
<proteinExistence type="predicted"/>
<accession>A0ABQ5YNR1</accession>
<keyword evidence="1" id="KW-0472">Membrane</keyword>
<dbReference type="PANTHER" id="PTHR38684">
    <property type="entry name" value="PROTEIN AMPE"/>
    <property type="match status" value="1"/>
</dbReference>
<dbReference type="Proteomes" id="UP001156664">
    <property type="component" value="Unassembled WGS sequence"/>
</dbReference>
<keyword evidence="1" id="KW-1133">Transmembrane helix</keyword>
<feature type="transmembrane region" description="Helical" evidence="1">
    <location>
        <begin position="154"/>
        <end position="180"/>
    </location>
</feature>
<gene>
    <name evidence="2" type="ORF">GCM10007875_13110</name>
</gene>
<feature type="transmembrane region" description="Helical" evidence="1">
    <location>
        <begin position="73"/>
        <end position="90"/>
    </location>
</feature>
<evidence type="ECO:0008006" key="4">
    <source>
        <dbReference type="Google" id="ProtNLM"/>
    </source>
</evidence>
<feature type="transmembrane region" description="Helical" evidence="1">
    <location>
        <begin position="42"/>
        <end position="66"/>
    </location>
</feature>
<evidence type="ECO:0000313" key="2">
    <source>
        <dbReference type="EMBL" id="GLR26223.1"/>
    </source>
</evidence>
<feature type="transmembrane region" description="Helical" evidence="1">
    <location>
        <begin position="295"/>
        <end position="316"/>
    </location>
</feature>
<reference evidence="3" key="1">
    <citation type="journal article" date="2019" name="Int. J. Syst. Evol. Microbiol.">
        <title>The Global Catalogue of Microorganisms (GCM) 10K type strain sequencing project: providing services to taxonomists for standard genome sequencing and annotation.</title>
        <authorList>
            <consortium name="The Broad Institute Genomics Platform"/>
            <consortium name="The Broad Institute Genome Sequencing Center for Infectious Disease"/>
            <person name="Wu L."/>
            <person name="Ma J."/>
        </authorList>
    </citation>
    <scope>NUCLEOTIDE SEQUENCE [LARGE SCALE GENOMIC DNA]</scope>
    <source>
        <strain evidence="3">NBRC 105857</strain>
    </source>
</reference>
<keyword evidence="3" id="KW-1185">Reference proteome</keyword>
<evidence type="ECO:0000313" key="3">
    <source>
        <dbReference type="Proteomes" id="UP001156664"/>
    </source>
</evidence>
<evidence type="ECO:0000256" key="1">
    <source>
        <dbReference type="SAM" id="Phobius"/>
    </source>
</evidence>
<protein>
    <recommendedName>
        <fullName evidence="4">Regulatory signaling modulator protein AmpE</fullName>
    </recommendedName>
</protein>
<keyword evidence="1" id="KW-0812">Transmembrane</keyword>
<organism evidence="2 3">
    <name type="scientific">Limnobacter litoralis</name>
    <dbReference type="NCBI Taxonomy" id="481366"/>
    <lineage>
        <taxon>Bacteria</taxon>
        <taxon>Pseudomonadati</taxon>
        <taxon>Pseudomonadota</taxon>
        <taxon>Betaproteobacteria</taxon>
        <taxon>Burkholderiales</taxon>
        <taxon>Burkholderiaceae</taxon>
        <taxon>Limnobacter</taxon>
    </lineage>
</organism>
<dbReference type="PANTHER" id="PTHR38684:SF1">
    <property type="entry name" value="PROTEIN AMPE"/>
    <property type="match status" value="1"/>
</dbReference>
<comment type="caution">
    <text evidence="2">The sequence shown here is derived from an EMBL/GenBank/DDBJ whole genome shotgun (WGS) entry which is preliminary data.</text>
</comment>
<dbReference type="InterPro" id="IPR052966">
    <property type="entry name" value="Beta-lactamase_Reg"/>
</dbReference>
<sequence length="317" mass="35861">MAFFALILAVILETFLSTDPLDAFKARVQQFSVQFEVRFDRLGAPSLVVLQWVVPVLVWCGLAWLAHRFLNNLYSPLAGLFSLFVLVYALRFRQMAEVFTNLQLFLNQGDFYRARELYLDWHKTYGLNEPHIHNPEELMIDAVSHGAERALRQYFAPVFLFLLIPGPVLLVFYLGVLYSVTQDKARHQQLELAVEHPTMSELWAKSRIQAIANPRFVLYALEWIPTRLLGLTIGLLAQFDDTLFAWRQALLHSRFSNRAPLAAACLTAVGLSGDATRGRSDSTGGASALMLFRRLLFRSIVVWLGLALLLAVVGLLP</sequence>
<dbReference type="EMBL" id="BSOJ01000012">
    <property type="protein sequence ID" value="GLR26223.1"/>
    <property type="molecule type" value="Genomic_DNA"/>
</dbReference>
<dbReference type="RefSeq" id="WP_284280722.1">
    <property type="nucleotide sequence ID" value="NZ_BSOJ01000012.1"/>
</dbReference>